<protein>
    <submittedName>
        <fullName evidence="1">DUF4252 domain-containing protein</fullName>
    </submittedName>
</protein>
<comment type="caution">
    <text evidence="1">The sequence shown here is derived from an EMBL/GenBank/DDBJ whole genome shotgun (WGS) entry which is preliminary data.</text>
</comment>
<name>A0A4Z0MI67_9BACT</name>
<evidence type="ECO:0000313" key="1">
    <source>
        <dbReference type="EMBL" id="TGD79050.1"/>
    </source>
</evidence>
<evidence type="ECO:0000313" key="2">
    <source>
        <dbReference type="Proteomes" id="UP000298284"/>
    </source>
</evidence>
<dbReference type="AlphaFoldDB" id="A0A4Z0MI67"/>
<proteinExistence type="predicted"/>
<sequence length="241" mass="26072">MAASSWPTATSAFVRRGSIAAMCFSLIVLHSNRKLPRTRCALLRMSGAHPIPLYPMKLRTLSFLTVLALLLLAGCRAGGPGQPARTVAQFFSKYENRPGFKATDWSAGLTTRLLLGRLGKLGGDNDLTQALSSIRSAKVLTFAPTTNSARELVAQGLTKEVDGLLANERYTPLALDNTDHATVLRYATRQQGDRITEFVATGNVQGAPDSFMLISVGGNFTQEQFNQIKKFLPSVAGELSR</sequence>
<keyword evidence="2" id="KW-1185">Reference proteome</keyword>
<reference evidence="1 2" key="1">
    <citation type="submission" date="2019-04" db="EMBL/GenBank/DDBJ databases">
        <authorList>
            <person name="Feng G."/>
            <person name="Zhang J."/>
            <person name="Zhu H."/>
        </authorList>
    </citation>
    <scope>NUCLEOTIDE SEQUENCE [LARGE SCALE GENOMIC DNA]</scope>
    <source>
        <strain evidence="1 2">JCM 19491</strain>
    </source>
</reference>
<organism evidence="1 2">
    <name type="scientific">Hymenobacter wooponensis</name>
    <dbReference type="NCBI Taxonomy" id="1525360"/>
    <lineage>
        <taxon>Bacteria</taxon>
        <taxon>Pseudomonadati</taxon>
        <taxon>Bacteroidota</taxon>
        <taxon>Cytophagia</taxon>
        <taxon>Cytophagales</taxon>
        <taxon>Hymenobacteraceae</taxon>
        <taxon>Hymenobacter</taxon>
    </lineage>
</organism>
<dbReference type="Pfam" id="PF14060">
    <property type="entry name" value="DUF4252"/>
    <property type="match status" value="1"/>
</dbReference>
<dbReference type="EMBL" id="SRKZ01000005">
    <property type="protein sequence ID" value="TGD79050.1"/>
    <property type="molecule type" value="Genomic_DNA"/>
</dbReference>
<accession>A0A4Z0MI67</accession>
<dbReference type="OrthoDB" id="878897at2"/>
<gene>
    <name evidence="1" type="ORF">EU557_18955</name>
</gene>
<dbReference type="InterPro" id="IPR025348">
    <property type="entry name" value="DUF4252"/>
</dbReference>
<dbReference type="Proteomes" id="UP000298284">
    <property type="component" value="Unassembled WGS sequence"/>
</dbReference>